<dbReference type="InterPro" id="IPR038702">
    <property type="entry name" value="Na/K_ATPase_sub_beta_sf"/>
</dbReference>
<name>A0AA97K918_EUBMA</name>
<dbReference type="Gene3D" id="2.60.40.1660">
    <property type="entry name" value="Na, k-atpase alpha subunit"/>
    <property type="match status" value="1"/>
</dbReference>
<dbReference type="PROSITE" id="PS00390">
    <property type="entry name" value="ATPASE_NA_K_BETA_1"/>
    <property type="match status" value="1"/>
</dbReference>
<evidence type="ECO:0000256" key="7">
    <source>
        <dbReference type="ARBA" id="ARBA00022692"/>
    </source>
</evidence>
<proteinExistence type="inferred from homology"/>
<dbReference type="GO" id="GO:1990573">
    <property type="term" value="P:potassium ion import across plasma membrane"/>
    <property type="evidence" value="ECO:0007669"/>
    <property type="project" value="TreeGrafter"/>
</dbReference>
<dbReference type="GO" id="GO:0001671">
    <property type="term" value="F:ATPase activator activity"/>
    <property type="evidence" value="ECO:0007669"/>
    <property type="project" value="TreeGrafter"/>
</dbReference>
<keyword evidence="18" id="KW-1185">Reference proteome</keyword>
<keyword evidence="14" id="KW-1015">Disulfide bond</keyword>
<keyword evidence="12 17" id="KW-0406">Ion transport</keyword>
<evidence type="ECO:0000256" key="2">
    <source>
        <dbReference type="ARBA" id="ARBA00005876"/>
    </source>
</evidence>
<dbReference type="Pfam" id="PF00287">
    <property type="entry name" value="Na_K-ATPase"/>
    <property type="match status" value="1"/>
</dbReference>
<keyword evidence="11" id="KW-0915">Sodium</keyword>
<keyword evidence="6" id="KW-0740">Sodium/potassium transport</keyword>
<dbReference type="GO" id="GO:0030007">
    <property type="term" value="P:intracellular potassium ion homeostasis"/>
    <property type="evidence" value="ECO:0007669"/>
    <property type="project" value="TreeGrafter"/>
</dbReference>
<keyword evidence="13 17" id="KW-0472">Membrane</keyword>
<keyword evidence="7 17" id="KW-0812">Transmembrane</keyword>
<evidence type="ECO:0000256" key="5">
    <source>
        <dbReference type="ARBA" id="ARBA00022538"/>
    </source>
</evidence>
<evidence type="ECO:0000256" key="4">
    <source>
        <dbReference type="ARBA" id="ARBA00022475"/>
    </source>
</evidence>
<dbReference type="Proteomes" id="UP001190640">
    <property type="component" value="Chromosome 12"/>
</dbReference>
<keyword evidence="9" id="KW-0735">Signal-anchor</keyword>
<evidence type="ECO:0000256" key="3">
    <source>
        <dbReference type="ARBA" id="ARBA00022448"/>
    </source>
</evidence>
<gene>
    <name evidence="19" type="primary">ATP1B2</name>
</gene>
<evidence type="ECO:0000256" key="8">
    <source>
        <dbReference type="ARBA" id="ARBA00022958"/>
    </source>
</evidence>
<evidence type="ECO:0000256" key="14">
    <source>
        <dbReference type="ARBA" id="ARBA00023157"/>
    </source>
</evidence>
<dbReference type="AlphaFoldDB" id="A0AA97K918"/>
<evidence type="ECO:0000256" key="11">
    <source>
        <dbReference type="ARBA" id="ARBA00023053"/>
    </source>
</evidence>
<dbReference type="GO" id="GO:0006883">
    <property type="term" value="P:intracellular sodium ion homeostasis"/>
    <property type="evidence" value="ECO:0007669"/>
    <property type="project" value="TreeGrafter"/>
</dbReference>
<keyword evidence="3 17" id="KW-0813">Transport</keyword>
<dbReference type="InterPro" id="IPR000402">
    <property type="entry name" value="Na/K_ATPase_sub_beta"/>
</dbReference>
<evidence type="ECO:0000256" key="1">
    <source>
        <dbReference type="ARBA" id="ARBA00004401"/>
    </source>
</evidence>
<evidence type="ECO:0000313" key="18">
    <source>
        <dbReference type="Proteomes" id="UP001190640"/>
    </source>
</evidence>
<dbReference type="KEGG" id="emc:129340410"/>
<evidence type="ECO:0000256" key="16">
    <source>
        <dbReference type="ARBA" id="ARBA00023201"/>
    </source>
</evidence>
<evidence type="ECO:0000313" key="19">
    <source>
        <dbReference type="RefSeq" id="XP_054851174.1"/>
    </source>
</evidence>
<dbReference type="CTD" id="482"/>
<dbReference type="RefSeq" id="XP_054851174.1">
    <property type="nucleotide sequence ID" value="XM_054995199.1"/>
</dbReference>
<comment type="similarity">
    <text evidence="2 17">Belongs to the X(+)/potassium ATPases subunit beta family.</text>
</comment>
<reference evidence="19" key="1">
    <citation type="submission" date="2025-08" db="UniProtKB">
        <authorList>
            <consortium name="RefSeq"/>
        </authorList>
    </citation>
    <scope>IDENTIFICATION</scope>
    <source>
        <tissue evidence="19">Blood</tissue>
    </source>
</reference>
<feature type="transmembrane region" description="Helical" evidence="17">
    <location>
        <begin position="37"/>
        <end position="63"/>
    </location>
</feature>
<evidence type="ECO:0000256" key="6">
    <source>
        <dbReference type="ARBA" id="ARBA00022607"/>
    </source>
</evidence>
<protein>
    <recommendedName>
        <fullName evidence="17">Sodium/potassium-transporting ATPase subunit beta</fullName>
    </recommendedName>
</protein>
<dbReference type="FunFam" id="2.60.40.1660:FF:000001">
    <property type="entry name" value="Sodium/potassium-transporting ATPase subunit beta"/>
    <property type="match status" value="1"/>
</dbReference>
<dbReference type="PROSITE" id="PS00391">
    <property type="entry name" value="ATPASE_NA_K_BETA_2"/>
    <property type="match status" value="1"/>
</dbReference>
<dbReference type="PANTHER" id="PTHR11523:SF26">
    <property type="entry name" value="SODIUM_POTASSIUM-TRANSPORTING ATPASE SUBUNIT BETA-2"/>
    <property type="match status" value="1"/>
</dbReference>
<evidence type="ECO:0000256" key="17">
    <source>
        <dbReference type="RuleBase" id="RU362099"/>
    </source>
</evidence>
<accession>A0AA97K918</accession>
<dbReference type="NCBIfam" id="TIGR01107">
    <property type="entry name" value="Na_K_ATPase_bet"/>
    <property type="match status" value="1"/>
</dbReference>
<evidence type="ECO:0000256" key="15">
    <source>
        <dbReference type="ARBA" id="ARBA00023180"/>
    </source>
</evidence>
<dbReference type="PANTHER" id="PTHR11523">
    <property type="entry name" value="SODIUM/POTASSIUM-DEPENDENT ATPASE BETA SUBUNIT"/>
    <property type="match status" value="1"/>
</dbReference>
<evidence type="ECO:0000256" key="10">
    <source>
        <dbReference type="ARBA" id="ARBA00022989"/>
    </source>
</evidence>
<sequence>MAVEKEKKTCGQLMGEWKEFVWNPRTHQFMGRTGSSWALILLFYLVFYGFLTALFTLTMWVMLQTVDPNIPKYQDRLAIPGMMIRPKTEALDITYNVTNTESWENYVKMLNGFLEAYNDSRQVANNEFCPPGRYFVQPDNGVMNYPKRACQFNRTMLGSCSGLVDTTYGYREGRPCILVKMNRVINFFAGANKTMNISCAAKKEEDALKLGDIEMFPANGNIDLMYFPYYGKRVHVNYTQPVVAVKFLNLTANFDHNVECKINAANIATNDDRDKFAGRVSFKIRVDRE</sequence>
<dbReference type="GeneID" id="129340410"/>
<comment type="function">
    <text evidence="17">This is the non-catalytic component of the active enzyme, which catalyzes the hydrolysis of ATP coupled with the exchange of Na(+) and K(+) ions across the plasma membrane.</text>
</comment>
<evidence type="ECO:0000256" key="12">
    <source>
        <dbReference type="ARBA" id="ARBA00023065"/>
    </source>
</evidence>
<keyword evidence="5" id="KW-0633">Potassium transport</keyword>
<dbReference type="GO" id="GO:0005890">
    <property type="term" value="C:sodium:potassium-exchanging ATPase complex"/>
    <property type="evidence" value="ECO:0007669"/>
    <property type="project" value="InterPro"/>
</dbReference>
<keyword evidence="10 17" id="KW-1133">Transmembrane helix</keyword>
<keyword evidence="15" id="KW-0325">Glycoprotein</keyword>
<evidence type="ECO:0000256" key="9">
    <source>
        <dbReference type="ARBA" id="ARBA00022968"/>
    </source>
</evidence>
<keyword evidence="8" id="KW-0630">Potassium</keyword>
<keyword evidence="4" id="KW-1003">Cell membrane</keyword>
<keyword evidence="16" id="KW-0739">Sodium transport</keyword>
<organism evidence="18 19">
    <name type="scientific">Eublepharis macularius</name>
    <name type="common">Leopard gecko</name>
    <name type="synonym">Cyrtodactylus macularius</name>
    <dbReference type="NCBI Taxonomy" id="481883"/>
    <lineage>
        <taxon>Eukaryota</taxon>
        <taxon>Metazoa</taxon>
        <taxon>Chordata</taxon>
        <taxon>Craniata</taxon>
        <taxon>Vertebrata</taxon>
        <taxon>Euteleostomi</taxon>
        <taxon>Lepidosauria</taxon>
        <taxon>Squamata</taxon>
        <taxon>Bifurcata</taxon>
        <taxon>Gekkota</taxon>
        <taxon>Eublepharidae</taxon>
        <taxon>Eublepharinae</taxon>
        <taxon>Eublepharis</taxon>
    </lineage>
</organism>
<evidence type="ECO:0000256" key="13">
    <source>
        <dbReference type="ARBA" id="ARBA00023136"/>
    </source>
</evidence>
<dbReference type="FunFam" id="1.20.5.170:FF:000068">
    <property type="entry name" value="Sodium/potassium-transporting ATPase subunit beta"/>
    <property type="match status" value="1"/>
</dbReference>
<dbReference type="GO" id="GO:0036376">
    <property type="term" value="P:sodium ion export across plasma membrane"/>
    <property type="evidence" value="ECO:0007669"/>
    <property type="project" value="TreeGrafter"/>
</dbReference>
<comment type="subcellular location">
    <subcellularLocation>
        <location evidence="1">Cell membrane</location>
        <topology evidence="1">Single-pass type II membrane protein</topology>
    </subcellularLocation>
    <subcellularLocation>
        <location evidence="17">Membrane</location>
    </subcellularLocation>
</comment>